<proteinExistence type="predicted"/>
<accession>A0ACC1JXJ2</accession>
<gene>
    <name evidence="1" type="ORF">IWQ57_003148</name>
</gene>
<protein>
    <submittedName>
        <fullName evidence="1">Uncharacterized protein</fullName>
    </submittedName>
</protein>
<reference evidence="1" key="1">
    <citation type="submission" date="2022-07" db="EMBL/GenBank/DDBJ databases">
        <title>Phylogenomic reconstructions and comparative analyses of Kickxellomycotina fungi.</title>
        <authorList>
            <person name="Reynolds N.K."/>
            <person name="Stajich J.E."/>
            <person name="Barry K."/>
            <person name="Grigoriev I.V."/>
            <person name="Crous P."/>
            <person name="Smith M.E."/>
        </authorList>
    </citation>
    <scope>NUCLEOTIDE SEQUENCE</scope>
    <source>
        <strain evidence="1">CBS 109366</strain>
    </source>
</reference>
<name>A0ACC1JXJ2_9FUNG</name>
<dbReference type="Proteomes" id="UP001140234">
    <property type="component" value="Unassembled WGS sequence"/>
</dbReference>
<comment type="caution">
    <text evidence="1">The sequence shown here is derived from an EMBL/GenBank/DDBJ whole genome shotgun (WGS) entry which is preliminary data.</text>
</comment>
<evidence type="ECO:0000313" key="2">
    <source>
        <dbReference type="Proteomes" id="UP001140234"/>
    </source>
</evidence>
<sequence length="201" mass="21666">MLGRCMLFLVVLLLLFQFLCSLAETGLYAGEKVYMDNNAILYTKGWLYNFKWAVKPLSAVISLGLVVPALCSCCRPNTSQGCGTGGKIFPSVLAFFSLVMAILWAIIVGFQERNNEHNTVGFLINSSTAGGQLIYPLGYGFSLKNDCDAPLFAQVDFGTTACTILKADSAIAVVCLAVWGVLLLLSLTLFCGRARAPKTVV</sequence>
<evidence type="ECO:0000313" key="1">
    <source>
        <dbReference type="EMBL" id="KAJ2769339.1"/>
    </source>
</evidence>
<organism evidence="1 2">
    <name type="scientific">Coemansia nantahalensis</name>
    <dbReference type="NCBI Taxonomy" id="2789366"/>
    <lineage>
        <taxon>Eukaryota</taxon>
        <taxon>Fungi</taxon>
        <taxon>Fungi incertae sedis</taxon>
        <taxon>Zoopagomycota</taxon>
        <taxon>Kickxellomycotina</taxon>
        <taxon>Kickxellomycetes</taxon>
        <taxon>Kickxellales</taxon>
        <taxon>Kickxellaceae</taxon>
        <taxon>Coemansia</taxon>
    </lineage>
</organism>
<dbReference type="EMBL" id="JANBUJ010000958">
    <property type="protein sequence ID" value="KAJ2769339.1"/>
    <property type="molecule type" value="Genomic_DNA"/>
</dbReference>
<keyword evidence="2" id="KW-1185">Reference proteome</keyword>